<dbReference type="InterPro" id="IPR053927">
    <property type="entry name" value="FlgK_helical"/>
</dbReference>
<sequence length="173" mass="18573">MLSIARSALLAQQRAMNVTTRNIANASTPGYSRQRMILGSVGSVPGLLSGGIDSLDRVRIRDPFLDDSFRRESGSLNSAMTSSYFLAQVESAIDEPSETGVSAAMSEMFQAFGRLSDEPSSPAARESARAAAERLVTRLNHLASSLGKSVDRALEQMNQEVDDVNTMIESLAS</sequence>
<dbReference type="GO" id="GO:0005198">
    <property type="term" value="F:structural molecule activity"/>
    <property type="evidence" value="ECO:0007669"/>
    <property type="project" value="UniProtKB-UniRule"/>
</dbReference>
<dbReference type="Pfam" id="PF22638">
    <property type="entry name" value="FlgK_D1"/>
    <property type="match status" value="1"/>
</dbReference>
<comment type="caution">
    <text evidence="10">The sequence shown here is derived from an EMBL/GenBank/DDBJ whole genome shotgun (WGS) entry which is preliminary data.</text>
</comment>
<dbReference type="PANTHER" id="PTHR30033">
    <property type="entry name" value="FLAGELLAR HOOK-ASSOCIATED PROTEIN 1"/>
    <property type="match status" value="1"/>
</dbReference>
<evidence type="ECO:0000256" key="4">
    <source>
        <dbReference type="ARBA" id="ARBA00016244"/>
    </source>
</evidence>
<evidence type="ECO:0000256" key="3">
    <source>
        <dbReference type="ARBA" id="ARBA00009677"/>
    </source>
</evidence>
<protein>
    <recommendedName>
        <fullName evidence="4 7">Flagellar hook-associated protein 1</fullName>
        <shortName evidence="7">HAP1</shortName>
    </recommendedName>
</protein>
<feature type="domain" description="Flagellar hook-associated protein FlgK helical" evidence="9">
    <location>
        <begin position="86"/>
        <end position="172"/>
    </location>
</feature>
<comment type="subcellular location">
    <subcellularLocation>
        <location evidence="1 7">Bacterial flagellum</location>
    </subcellularLocation>
    <subcellularLocation>
        <location evidence="2 7">Secreted</location>
    </subcellularLocation>
</comment>
<keyword evidence="5 7" id="KW-0964">Secreted</keyword>
<feature type="non-terminal residue" evidence="10">
    <location>
        <position position="173"/>
    </location>
</feature>
<dbReference type="GO" id="GO:0009424">
    <property type="term" value="C:bacterial-type flagellum hook"/>
    <property type="evidence" value="ECO:0007669"/>
    <property type="project" value="UniProtKB-UniRule"/>
</dbReference>
<dbReference type="InterPro" id="IPR001444">
    <property type="entry name" value="Flag_bb_rod_N"/>
</dbReference>
<dbReference type="GO" id="GO:0005576">
    <property type="term" value="C:extracellular region"/>
    <property type="evidence" value="ECO:0007669"/>
    <property type="project" value="UniProtKB-SubCell"/>
</dbReference>
<accession>A0A7Y2E9I4</accession>
<evidence type="ECO:0000259" key="9">
    <source>
        <dbReference type="Pfam" id="PF22638"/>
    </source>
</evidence>
<evidence type="ECO:0000256" key="6">
    <source>
        <dbReference type="ARBA" id="ARBA00023143"/>
    </source>
</evidence>
<dbReference type="PRINTS" id="PR01005">
    <property type="entry name" value="FLGHOOKAP1"/>
</dbReference>
<dbReference type="InterPro" id="IPR002371">
    <property type="entry name" value="FlgK"/>
</dbReference>
<evidence type="ECO:0000256" key="7">
    <source>
        <dbReference type="RuleBase" id="RU362065"/>
    </source>
</evidence>
<evidence type="ECO:0000313" key="11">
    <source>
        <dbReference type="Proteomes" id="UP000547674"/>
    </source>
</evidence>
<evidence type="ECO:0000313" key="10">
    <source>
        <dbReference type="EMBL" id="NNF07724.1"/>
    </source>
</evidence>
<comment type="similarity">
    <text evidence="3 7">Belongs to the flagella basal body rod proteins family.</text>
</comment>
<gene>
    <name evidence="7" type="primary">flgK</name>
    <name evidence="10" type="ORF">HKN21_13255</name>
</gene>
<dbReference type="PANTHER" id="PTHR30033:SF1">
    <property type="entry name" value="FLAGELLAR HOOK-ASSOCIATED PROTEIN 1"/>
    <property type="match status" value="1"/>
</dbReference>
<dbReference type="EMBL" id="JABDJR010000531">
    <property type="protein sequence ID" value="NNF07724.1"/>
    <property type="molecule type" value="Genomic_DNA"/>
</dbReference>
<proteinExistence type="inferred from homology"/>
<organism evidence="10 11">
    <name type="scientific">Eiseniibacteriota bacterium</name>
    <dbReference type="NCBI Taxonomy" id="2212470"/>
    <lineage>
        <taxon>Bacteria</taxon>
        <taxon>Candidatus Eiseniibacteriota</taxon>
    </lineage>
</organism>
<evidence type="ECO:0000256" key="2">
    <source>
        <dbReference type="ARBA" id="ARBA00004613"/>
    </source>
</evidence>
<dbReference type="AlphaFoldDB" id="A0A7Y2E9I4"/>
<dbReference type="Pfam" id="PF00460">
    <property type="entry name" value="Flg_bb_rod"/>
    <property type="match status" value="1"/>
</dbReference>
<dbReference type="GO" id="GO:0044780">
    <property type="term" value="P:bacterial-type flagellum assembly"/>
    <property type="evidence" value="ECO:0007669"/>
    <property type="project" value="InterPro"/>
</dbReference>
<evidence type="ECO:0000256" key="5">
    <source>
        <dbReference type="ARBA" id="ARBA00022525"/>
    </source>
</evidence>
<keyword evidence="6 7" id="KW-0975">Bacterial flagellum</keyword>
<name>A0A7Y2E9I4_UNCEI</name>
<evidence type="ECO:0000256" key="1">
    <source>
        <dbReference type="ARBA" id="ARBA00004365"/>
    </source>
</evidence>
<evidence type="ECO:0000259" key="8">
    <source>
        <dbReference type="Pfam" id="PF00460"/>
    </source>
</evidence>
<dbReference type="Proteomes" id="UP000547674">
    <property type="component" value="Unassembled WGS sequence"/>
</dbReference>
<feature type="domain" description="Flagellar basal body rod protein N-terminal" evidence="8">
    <location>
        <begin position="3"/>
        <end position="31"/>
    </location>
</feature>
<reference evidence="10 11" key="1">
    <citation type="submission" date="2020-03" db="EMBL/GenBank/DDBJ databases">
        <title>Metabolic flexibility allows generalist bacteria to become dominant in a frequently disturbed ecosystem.</title>
        <authorList>
            <person name="Chen Y.-J."/>
            <person name="Leung P.M."/>
            <person name="Bay S.K."/>
            <person name="Hugenholtz P."/>
            <person name="Kessler A.J."/>
            <person name="Shelley G."/>
            <person name="Waite D.W."/>
            <person name="Cook P.L."/>
            <person name="Greening C."/>
        </authorList>
    </citation>
    <scope>NUCLEOTIDE SEQUENCE [LARGE SCALE GENOMIC DNA]</scope>
    <source>
        <strain evidence="10">SS_bin_28</strain>
    </source>
</reference>